<dbReference type="RefSeq" id="WP_021855102.1">
    <property type="nucleotide sequence ID" value="NZ_DAWBWQ010000010.1"/>
</dbReference>
<proteinExistence type="predicted"/>
<dbReference type="InterPro" id="IPR043504">
    <property type="entry name" value="Peptidase_S1_PA_chymotrypsin"/>
</dbReference>
<evidence type="ECO:0008006" key="5">
    <source>
        <dbReference type="Google" id="ProtNLM"/>
    </source>
</evidence>
<reference evidence="3 4" key="1">
    <citation type="submission" date="2015-06" db="EMBL/GenBank/DDBJ databases">
        <title>Prevotella sp. 109, sp. nov., a novel member of the family Prevotellaceae isolated from human faeces.</title>
        <authorList>
            <person name="Shkoporov A.N."/>
            <person name="Chaplin A.V."/>
            <person name="Kafarskaia L.I."/>
            <person name="Efimov B.A."/>
        </authorList>
    </citation>
    <scope>NUCLEOTIDE SEQUENCE [LARGE SCALE GENOMIC DNA]</scope>
    <source>
        <strain evidence="3 4">109</strain>
    </source>
</reference>
<dbReference type="AlphaFoldDB" id="A0A8E1UR75"/>
<name>A0A8E1UR75_9BACT</name>
<accession>A0A8E1UR75</accession>
<comment type="caution">
    <text evidence="3">The sequence shown here is derived from an EMBL/GenBank/DDBJ whole genome shotgun (WGS) entry which is preliminary data.</text>
</comment>
<evidence type="ECO:0000256" key="2">
    <source>
        <dbReference type="SAM" id="SignalP"/>
    </source>
</evidence>
<gene>
    <name evidence="3" type="ORF">ACU52_00905</name>
</gene>
<keyword evidence="1" id="KW-0175">Coiled coil</keyword>
<dbReference type="PANTHER" id="PTHR43019">
    <property type="entry name" value="SERINE ENDOPROTEASE DEGS"/>
    <property type="match status" value="1"/>
</dbReference>
<protein>
    <recommendedName>
        <fullName evidence="5">Adenylate cyclase</fullName>
    </recommendedName>
</protein>
<evidence type="ECO:0000256" key="1">
    <source>
        <dbReference type="SAM" id="Coils"/>
    </source>
</evidence>
<evidence type="ECO:0000313" key="3">
    <source>
        <dbReference type="EMBL" id="KOO69740.1"/>
    </source>
</evidence>
<dbReference type="Proteomes" id="UP000036951">
    <property type="component" value="Unassembled WGS sequence"/>
</dbReference>
<evidence type="ECO:0000313" key="4">
    <source>
        <dbReference type="Proteomes" id="UP000036951"/>
    </source>
</evidence>
<dbReference type="OrthoDB" id="265200at2"/>
<dbReference type="EMBL" id="LFQU01000001">
    <property type="protein sequence ID" value="KOO69740.1"/>
    <property type="molecule type" value="Genomic_DNA"/>
</dbReference>
<dbReference type="Gene3D" id="2.40.10.10">
    <property type="entry name" value="Trypsin-like serine proteases"/>
    <property type="match status" value="2"/>
</dbReference>
<feature type="chain" id="PRO_5034720576" description="Adenylate cyclase" evidence="2">
    <location>
        <begin position="24"/>
        <end position="374"/>
    </location>
</feature>
<feature type="coiled-coil region" evidence="1">
    <location>
        <begin position="122"/>
        <end position="182"/>
    </location>
</feature>
<keyword evidence="2" id="KW-0732">Signal</keyword>
<dbReference type="SUPFAM" id="SSF50494">
    <property type="entry name" value="Trypsin-like serine proteases"/>
    <property type="match status" value="1"/>
</dbReference>
<feature type="signal peptide" evidence="2">
    <location>
        <begin position="1"/>
        <end position="23"/>
    </location>
</feature>
<keyword evidence="4" id="KW-1185">Reference proteome</keyword>
<dbReference type="PANTHER" id="PTHR43019:SF23">
    <property type="entry name" value="PROTEASE DO-LIKE 5, CHLOROPLASTIC"/>
    <property type="match status" value="1"/>
</dbReference>
<dbReference type="Pfam" id="PF13365">
    <property type="entry name" value="Trypsin_2"/>
    <property type="match status" value="1"/>
</dbReference>
<dbReference type="InterPro" id="IPR009003">
    <property type="entry name" value="Peptidase_S1_PA"/>
</dbReference>
<organism evidence="3 4">
    <name type="scientific">Xylanibacter rarus</name>
    <dbReference type="NCBI Taxonomy" id="1676614"/>
    <lineage>
        <taxon>Bacteria</taxon>
        <taxon>Pseudomonadati</taxon>
        <taxon>Bacteroidota</taxon>
        <taxon>Bacteroidia</taxon>
        <taxon>Bacteroidales</taxon>
        <taxon>Prevotellaceae</taxon>
        <taxon>Xylanibacter</taxon>
    </lineage>
</organism>
<dbReference type="PROSITE" id="PS51257">
    <property type="entry name" value="PROKAR_LIPOPROTEIN"/>
    <property type="match status" value="1"/>
</dbReference>
<sequence length="374" mass="42052">MKKLFTLSLILILFAGCSNKKSAEELFKETSSGVVVVLNEFYYEVQLPNGNSLYFKGLDEDGDITGLTADAEEAKKDRNMITGTAFFIDKEGTLMTNRHVAQPDIDAVTARRSMIRFMKTLKQFFTEQMAELSQQYDQLESQKSSCSYFDFYGFIHTDQERLAQINAQQAELSEQFTALKQSREGIDDNIDPEGIKIRTISELGIAYNNTYVTSESDFIIKNPCVVVRTSDKENIDLALIQLKNKKTPENTYIFKLKGDDSERSFTDKLATLFSSSDDDKLKIDQQLYMIGYNAGLVLANTKQGIKVQMTSGKVTQLSDGQRLLYSIPTLQGSSGSPVIDEYGNLVAVNFAKLGTTDNFNFGIPEESIKEFMRK</sequence>